<organism evidence="7 8">
    <name type="scientific">Paraburkholderia metrosideri</name>
    <dbReference type="NCBI Taxonomy" id="580937"/>
    <lineage>
        <taxon>Bacteria</taxon>
        <taxon>Pseudomonadati</taxon>
        <taxon>Pseudomonadota</taxon>
        <taxon>Betaproteobacteria</taxon>
        <taxon>Burkholderiales</taxon>
        <taxon>Burkholderiaceae</taxon>
        <taxon>Paraburkholderia</taxon>
    </lineage>
</organism>
<accession>A0ABW9E3J4</accession>
<dbReference type="PRINTS" id="PR00719">
    <property type="entry name" value="LMWPTPASE"/>
</dbReference>
<evidence type="ECO:0000313" key="7">
    <source>
        <dbReference type="EMBL" id="MFM0640731.1"/>
    </source>
</evidence>
<dbReference type="InterPro" id="IPR017867">
    <property type="entry name" value="Tyr_phospatase_low_mol_wt"/>
</dbReference>
<keyword evidence="4" id="KW-0904">Protein phosphatase</keyword>
<dbReference type="SUPFAM" id="SSF52788">
    <property type="entry name" value="Phosphotyrosine protein phosphatases I"/>
    <property type="match status" value="1"/>
</dbReference>
<evidence type="ECO:0000256" key="2">
    <source>
        <dbReference type="ARBA" id="ARBA00013064"/>
    </source>
</evidence>
<evidence type="ECO:0000313" key="8">
    <source>
        <dbReference type="Proteomes" id="UP001629432"/>
    </source>
</evidence>
<dbReference type="InterPro" id="IPR050438">
    <property type="entry name" value="LMW_PTPase"/>
</dbReference>
<evidence type="ECO:0000256" key="3">
    <source>
        <dbReference type="ARBA" id="ARBA00022801"/>
    </source>
</evidence>
<dbReference type="RefSeq" id="WP_408339371.1">
    <property type="nucleotide sequence ID" value="NZ_JAQQCF010000031.1"/>
</dbReference>
<dbReference type="PANTHER" id="PTHR11717">
    <property type="entry name" value="LOW MOLECULAR WEIGHT PROTEIN TYROSINE PHOSPHATASE"/>
    <property type="match status" value="1"/>
</dbReference>
<dbReference type="InterPro" id="IPR036196">
    <property type="entry name" value="Ptyr_pPase_sf"/>
</dbReference>
<comment type="caution">
    <text evidence="7">The sequence shown here is derived from an EMBL/GenBank/DDBJ whole genome shotgun (WGS) entry which is preliminary data.</text>
</comment>
<dbReference type="Gene3D" id="3.40.50.2300">
    <property type="match status" value="1"/>
</dbReference>
<evidence type="ECO:0000259" key="6">
    <source>
        <dbReference type="SMART" id="SM00226"/>
    </source>
</evidence>
<dbReference type="EC" id="3.1.3.48" evidence="2"/>
<gene>
    <name evidence="7" type="ORF">PQQ63_28950</name>
</gene>
<comment type="similarity">
    <text evidence="1">Belongs to the low molecular weight phosphotyrosine protein phosphatase family.</text>
</comment>
<dbReference type="InterPro" id="IPR023485">
    <property type="entry name" value="Ptyr_pPase"/>
</dbReference>
<evidence type="ECO:0000256" key="1">
    <source>
        <dbReference type="ARBA" id="ARBA00011063"/>
    </source>
</evidence>
<feature type="domain" description="Phosphotyrosine protein phosphatase I" evidence="6">
    <location>
        <begin position="3"/>
        <end position="140"/>
    </location>
</feature>
<dbReference type="EMBL" id="JAQQCF010000031">
    <property type="protein sequence ID" value="MFM0640731.1"/>
    <property type="molecule type" value="Genomic_DNA"/>
</dbReference>
<dbReference type="PANTHER" id="PTHR11717:SF31">
    <property type="entry name" value="LOW MOLECULAR WEIGHT PROTEIN-TYROSINE-PHOSPHATASE ETP-RELATED"/>
    <property type="match status" value="1"/>
</dbReference>
<evidence type="ECO:0000256" key="5">
    <source>
        <dbReference type="ARBA" id="ARBA00051722"/>
    </source>
</evidence>
<dbReference type="CDD" id="cd16343">
    <property type="entry name" value="LMWPTP"/>
    <property type="match status" value="1"/>
</dbReference>
<dbReference type="Proteomes" id="UP001629432">
    <property type="component" value="Unassembled WGS sequence"/>
</dbReference>
<name>A0ABW9E3J4_9BURK</name>
<reference evidence="7 8" key="1">
    <citation type="journal article" date="2024" name="Chem. Sci.">
        <title>Discovery of megapolipeptins by genome mining of a Burkholderiales bacteria collection.</title>
        <authorList>
            <person name="Paulo B.S."/>
            <person name="Recchia M.J.J."/>
            <person name="Lee S."/>
            <person name="Fergusson C.H."/>
            <person name="Romanowski S.B."/>
            <person name="Hernandez A."/>
            <person name="Krull N."/>
            <person name="Liu D.Y."/>
            <person name="Cavanagh H."/>
            <person name="Bos A."/>
            <person name="Gray C.A."/>
            <person name="Murphy B.T."/>
            <person name="Linington R.G."/>
            <person name="Eustaquio A.S."/>
        </authorList>
    </citation>
    <scope>NUCLEOTIDE SEQUENCE [LARGE SCALE GENOMIC DNA]</scope>
    <source>
        <strain evidence="7 8">RL17-338-BIC-A</strain>
    </source>
</reference>
<keyword evidence="3" id="KW-0378">Hydrolase</keyword>
<keyword evidence="8" id="KW-1185">Reference proteome</keyword>
<comment type="catalytic activity">
    <reaction evidence="5">
        <text>O-phospho-L-tyrosyl-[protein] + H2O = L-tyrosyl-[protein] + phosphate</text>
        <dbReference type="Rhea" id="RHEA:10684"/>
        <dbReference type="Rhea" id="RHEA-COMP:10136"/>
        <dbReference type="Rhea" id="RHEA-COMP:20101"/>
        <dbReference type="ChEBI" id="CHEBI:15377"/>
        <dbReference type="ChEBI" id="CHEBI:43474"/>
        <dbReference type="ChEBI" id="CHEBI:46858"/>
        <dbReference type="ChEBI" id="CHEBI:61978"/>
        <dbReference type="EC" id="3.1.3.48"/>
    </reaction>
</comment>
<dbReference type="SMART" id="SM00226">
    <property type="entry name" value="LMWPc"/>
    <property type="match status" value="1"/>
</dbReference>
<proteinExistence type="inferred from homology"/>
<evidence type="ECO:0000256" key="4">
    <source>
        <dbReference type="ARBA" id="ARBA00022912"/>
    </source>
</evidence>
<sequence length="146" mass="16064">MINSILVVCEGNICRSPMAQGLLAAYLPAVQVVSAGLRAPVGRPADPIAVQLMAERGIDISSHNAALLSVSEIRTAELILAMTQAHRKDIEVTYPFARGKVYRMGEFTGIDVRDPYRQARVVFEKALEEIEQSTKLWLDTLAKLIN</sequence>
<protein>
    <recommendedName>
        <fullName evidence="2">protein-tyrosine-phosphatase</fullName>
        <ecNumber evidence="2">3.1.3.48</ecNumber>
    </recommendedName>
</protein>
<dbReference type="Pfam" id="PF01451">
    <property type="entry name" value="LMWPc"/>
    <property type="match status" value="1"/>
</dbReference>